<sequence length="246" mass="28079">MLAWLRTHPFPVEAFFEHSLVLTFAVPRAELAALLPAPLVPDTFADDWGFLAVALVQTRHLRPKGFPAWLGQDFFLIGYRAFVRYPSPTGKRLRGLYILRSETDKKRMTALGNLFTHYQYHTVDIAQRHTAGRRHISSRRANFHVTLAPPEPEVALPPGSPFATWAEARRFAGPLPFTFSADAGTGHMLIVEGVREHWQPQPVAVESWHAGFLEQLNFSELRLANAFAVRDIPYSWKKGRTEQWRR</sequence>
<keyword evidence="2" id="KW-1185">Reference proteome</keyword>
<evidence type="ECO:0000313" key="2">
    <source>
        <dbReference type="Proteomes" id="UP001139193"/>
    </source>
</evidence>
<dbReference type="Proteomes" id="UP001139193">
    <property type="component" value="Unassembled WGS sequence"/>
</dbReference>
<dbReference type="InterPro" id="IPR018644">
    <property type="entry name" value="DUF2071"/>
</dbReference>
<dbReference type="Pfam" id="PF09844">
    <property type="entry name" value="DUF2071"/>
    <property type="match status" value="1"/>
</dbReference>
<protein>
    <submittedName>
        <fullName evidence="1">DUF2071 domain-containing protein</fullName>
    </submittedName>
</protein>
<dbReference type="AlphaFoldDB" id="A0A9X1VCT3"/>
<dbReference type="RefSeq" id="WP_241934088.1">
    <property type="nucleotide sequence ID" value="NZ_JALBGC010000001.1"/>
</dbReference>
<proteinExistence type="predicted"/>
<organism evidence="1 2">
    <name type="scientific">Hymenobacter cyanobacteriorum</name>
    <dbReference type="NCBI Taxonomy" id="2926463"/>
    <lineage>
        <taxon>Bacteria</taxon>
        <taxon>Pseudomonadati</taxon>
        <taxon>Bacteroidota</taxon>
        <taxon>Cytophagia</taxon>
        <taxon>Cytophagales</taxon>
        <taxon>Hymenobacteraceae</taxon>
        <taxon>Hymenobacter</taxon>
    </lineage>
</organism>
<reference evidence="1" key="1">
    <citation type="submission" date="2022-03" db="EMBL/GenBank/DDBJ databases">
        <title>Bacterial whole genome sequence for Hymenobacter sp. DH14.</title>
        <authorList>
            <person name="Le V."/>
        </authorList>
    </citation>
    <scope>NUCLEOTIDE SEQUENCE</scope>
    <source>
        <strain evidence="1">DH14</strain>
    </source>
</reference>
<evidence type="ECO:0000313" key="1">
    <source>
        <dbReference type="EMBL" id="MCI1185792.1"/>
    </source>
</evidence>
<name>A0A9X1VCT3_9BACT</name>
<comment type="caution">
    <text evidence="1">The sequence shown here is derived from an EMBL/GenBank/DDBJ whole genome shotgun (WGS) entry which is preliminary data.</text>
</comment>
<gene>
    <name evidence="1" type="ORF">MON38_00040</name>
</gene>
<accession>A0A9X1VCT3</accession>
<dbReference type="EMBL" id="JALBGC010000001">
    <property type="protein sequence ID" value="MCI1185792.1"/>
    <property type="molecule type" value="Genomic_DNA"/>
</dbReference>